<protein>
    <submittedName>
        <fullName evidence="3">Trehalose-6-phosphate synthase</fullName>
    </submittedName>
</protein>
<dbReference type="AlphaFoldDB" id="A0A6I2KWP5"/>
<evidence type="ECO:0000313" key="4">
    <source>
        <dbReference type="Proteomes" id="UP000433309"/>
    </source>
</evidence>
<feature type="transmembrane region" description="Helical" evidence="2">
    <location>
        <begin position="12"/>
        <end position="31"/>
    </location>
</feature>
<evidence type="ECO:0000256" key="1">
    <source>
        <dbReference type="ARBA" id="ARBA00008799"/>
    </source>
</evidence>
<dbReference type="Gene3D" id="3.40.50.2000">
    <property type="entry name" value="Glycogen Phosphorylase B"/>
    <property type="match status" value="2"/>
</dbReference>
<keyword evidence="4" id="KW-1185">Reference proteome</keyword>
<sequence length="756" mass="85723">MLSRPFKLSLRVILPLAVLLSLFAYIVVPLMDKLTLTWSVRDLDNRSQLLASTLQLPLREYVEANDRERIKRLFDSAIQDERLFALAYCNNDGKLLYKTAAYPASLGCWNKPVDGSKRTSMVQQPRGPVHVHDTPIQDDATVLGRLILVHDMSFIERRSAETKKYVLSFFALLAVAISALTLVVSHLSWRGWLAGLNDVLRGQLLGRGARAPDAAPPPPEMEPLIGELRGLLEEYHQDRQNSSGEAGADWAPEKLKSLLQQDLAGDEVLVVSNREPYIHDKAADGEIRVRRPASGLVTAVEAVMRACSGTWIAHGAGSADKETVDRNDHVPVPPANPRYTLRRVWLSKEEEQGYYYGFANEGLWPLCHIAHVRPVFRSADWAEYVKVNRRFADAVIAEARSDNPVVLVQDYHFALLPRMVREALPKATIITFWHIPWPNSESFGICPWREEILDGMLGSTILGFHTPFHRKNFLDTVDRYLETRIEQEASTISYGGELTQVEDYPISIAWPDYPNIAPVEQCRSEIRDYLGVPQDHLLAFGVDRLDYTKGILERFQAVERMLELYPGMVGHFSLVQIAAPSRSDLEEYMSFEQRVRRLAAAINERYAGAGALPIILKIEHHEQEDLQRYFRASEVCMVTSLHDGMNLVAKEYIAARDDEGGALVLSQFTGAARELHEALIINPYHIEQGAEALYRGLTMPASEQRERMRAMRDRVRRFNVYRWAGHMLLDAARLRKREKVMQKIHAHSRGGLRLVS</sequence>
<dbReference type="PANTHER" id="PTHR10788:SF106">
    <property type="entry name" value="BCDNA.GH08860"/>
    <property type="match status" value="1"/>
</dbReference>
<feature type="transmembrane region" description="Helical" evidence="2">
    <location>
        <begin position="165"/>
        <end position="189"/>
    </location>
</feature>
<name>A0A6I2KWP5_9BURK</name>
<comment type="caution">
    <text evidence="3">The sequence shown here is derived from an EMBL/GenBank/DDBJ whole genome shotgun (WGS) entry which is preliminary data.</text>
</comment>
<keyword evidence="2" id="KW-0812">Transmembrane</keyword>
<gene>
    <name evidence="3" type="ORF">GJ699_08245</name>
</gene>
<dbReference type="Proteomes" id="UP000433309">
    <property type="component" value="Unassembled WGS sequence"/>
</dbReference>
<dbReference type="CDD" id="cd03788">
    <property type="entry name" value="GT20_TPS"/>
    <property type="match status" value="1"/>
</dbReference>
<dbReference type="GO" id="GO:0005992">
    <property type="term" value="P:trehalose biosynthetic process"/>
    <property type="evidence" value="ECO:0007669"/>
    <property type="project" value="InterPro"/>
</dbReference>
<evidence type="ECO:0000256" key="2">
    <source>
        <dbReference type="SAM" id="Phobius"/>
    </source>
</evidence>
<proteinExistence type="inferred from homology"/>
<evidence type="ECO:0000313" key="3">
    <source>
        <dbReference type="EMBL" id="MRW89970.1"/>
    </source>
</evidence>
<dbReference type="EMBL" id="WKJK01000003">
    <property type="protein sequence ID" value="MRW89970.1"/>
    <property type="molecule type" value="Genomic_DNA"/>
</dbReference>
<keyword evidence="2" id="KW-0472">Membrane</keyword>
<dbReference type="Pfam" id="PF00982">
    <property type="entry name" value="Glyco_transf_20"/>
    <property type="match status" value="1"/>
</dbReference>
<dbReference type="RefSeq" id="WP_154374934.1">
    <property type="nucleotide sequence ID" value="NZ_WKJK01000003.1"/>
</dbReference>
<dbReference type="SUPFAM" id="SSF53756">
    <property type="entry name" value="UDP-Glycosyltransferase/glycogen phosphorylase"/>
    <property type="match status" value="1"/>
</dbReference>
<organism evidence="3 4">
    <name type="scientific">Duganella guangzhouensis</name>
    <dbReference type="NCBI Taxonomy" id="2666084"/>
    <lineage>
        <taxon>Bacteria</taxon>
        <taxon>Pseudomonadati</taxon>
        <taxon>Pseudomonadota</taxon>
        <taxon>Betaproteobacteria</taxon>
        <taxon>Burkholderiales</taxon>
        <taxon>Oxalobacteraceae</taxon>
        <taxon>Telluria group</taxon>
        <taxon>Duganella</taxon>
    </lineage>
</organism>
<keyword evidence="2" id="KW-1133">Transmembrane helix</keyword>
<reference evidence="3 4" key="1">
    <citation type="submission" date="2019-11" db="EMBL/GenBank/DDBJ databases">
        <title>Novel species isolated from a subtropical stream in China.</title>
        <authorList>
            <person name="Lu H."/>
        </authorList>
    </citation>
    <scope>NUCLEOTIDE SEQUENCE [LARGE SCALE GENOMIC DNA]</scope>
    <source>
        <strain evidence="3 4">FT80W</strain>
    </source>
</reference>
<dbReference type="GO" id="GO:0003825">
    <property type="term" value="F:alpha,alpha-trehalose-phosphate synthase (UDP-forming) activity"/>
    <property type="evidence" value="ECO:0007669"/>
    <property type="project" value="TreeGrafter"/>
</dbReference>
<comment type="similarity">
    <text evidence="1">Belongs to the glycosyltransferase 20 family.</text>
</comment>
<dbReference type="PANTHER" id="PTHR10788">
    <property type="entry name" value="TREHALOSE-6-PHOSPHATE SYNTHASE"/>
    <property type="match status" value="1"/>
</dbReference>
<accession>A0A6I2KWP5</accession>
<dbReference type="InterPro" id="IPR001830">
    <property type="entry name" value="Glyco_trans_20"/>
</dbReference>